<sequence>MDFKKENIGTFKIFRNDSINDYLIRNNDSQIRYYGNPNLEPQHSKIKWISNKAYSLEVLNANSKFDSLVFLVEIDSIKNDTFYESI</sequence>
<comment type="caution">
    <text evidence="1">The sequence shown here is derived from an EMBL/GenBank/DDBJ whole genome shotgun (WGS) entry which is preliminary data.</text>
</comment>
<evidence type="ECO:0000313" key="2">
    <source>
        <dbReference type="Proteomes" id="UP001138894"/>
    </source>
</evidence>
<accession>A0A9X1FA90</accession>
<dbReference type="AlphaFoldDB" id="A0A9X1FA90"/>
<evidence type="ECO:0000313" key="1">
    <source>
        <dbReference type="EMBL" id="MBV7270166.1"/>
    </source>
</evidence>
<gene>
    <name evidence="1" type="ORF">KCG49_13300</name>
</gene>
<name>A0A9X1FA90_9FLAO</name>
<organism evidence="1 2">
    <name type="scientific">Winogradskyella luteola</name>
    <dbReference type="NCBI Taxonomy" id="2828330"/>
    <lineage>
        <taxon>Bacteria</taxon>
        <taxon>Pseudomonadati</taxon>
        <taxon>Bacteroidota</taxon>
        <taxon>Flavobacteriia</taxon>
        <taxon>Flavobacteriales</taxon>
        <taxon>Flavobacteriaceae</taxon>
        <taxon>Winogradskyella</taxon>
    </lineage>
</organism>
<proteinExistence type="predicted"/>
<protein>
    <submittedName>
        <fullName evidence="1">Uncharacterized protein</fullName>
    </submittedName>
</protein>
<keyword evidence="2" id="KW-1185">Reference proteome</keyword>
<dbReference type="RefSeq" id="WP_218547166.1">
    <property type="nucleotide sequence ID" value="NZ_JAGSPD010000011.1"/>
</dbReference>
<reference evidence="1" key="1">
    <citation type="submission" date="2021-04" db="EMBL/GenBank/DDBJ databases">
        <authorList>
            <person name="Pira H."/>
            <person name="Risdian C."/>
            <person name="Wink J."/>
        </authorList>
    </citation>
    <scope>NUCLEOTIDE SEQUENCE</scope>
    <source>
        <strain evidence="1">WHY3</strain>
    </source>
</reference>
<dbReference type="Proteomes" id="UP001138894">
    <property type="component" value="Unassembled WGS sequence"/>
</dbReference>
<dbReference type="EMBL" id="JAGSPD010000011">
    <property type="protein sequence ID" value="MBV7270166.1"/>
    <property type="molecule type" value="Genomic_DNA"/>
</dbReference>